<feature type="non-terminal residue" evidence="2">
    <location>
        <position position="1"/>
    </location>
</feature>
<protein>
    <submittedName>
        <fullName evidence="2">Uncharacterized protein</fullName>
    </submittedName>
</protein>
<organism evidence="2 3">
    <name type="scientific">Eragrostis curvula</name>
    <name type="common">weeping love grass</name>
    <dbReference type="NCBI Taxonomy" id="38414"/>
    <lineage>
        <taxon>Eukaryota</taxon>
        <taxon>Viridiplantae</taxon>
        <taxon>Streptophyta</taxon>
        <taxon>Embryophyta</taxon>
        <taxon>Tracheophyta</taxon>
        <taxon>Spermatophyta</taxon>
        <taxon>Magnoliopsida</taxon>
        <taxon>Liliopsida</taxon>
        <taxon>Poales</taxon>
        <taxon>Poaceae</taxon>
        <taxon>PACMAD clade</taxon>
        <taxon>Chloridoideae</taxon>
        <taxon>Eragrostideae</taxon>
        <taxon>Eragrostidinae</taxon>
        <taxon>Eragrostis</taxon>
    </lineage>
</organism>
<dbReference type="EMBL" id="RWGY01001143">
    <property type="protein sequence ID" value="TVT96649.1"/>
    <property type="molecule type" value="Genomic_DNA"/>
</dbReference>
<gene>
    <name evidence="2" type="ORF">EJB05_58143</name>
</gene>
<evidence type="ECO:0000256" key="1">
    <source>
        <dbReference type="SAM" id="MobiDB-lite"/>
    </source>
</evidence>
<evidence type="ECO:0000313" key="3">
    <source>
        <dbReference type="Proteomes" id="UP000324897"/>
    </source>
</evidence>
<keyword evidence="3" id="KW-1185">Reference proteome</keyword>
<dbReference type="AlphaFoldDB" id="A0A5J9SC71"/>
<feature type="region of interest" description="Disordered" evidence="1">
    <location>
        <begin position="114"/>
        <end position="159"/>
    </location>
</feature>
<dbReference type="Gramene" id="TVT96649">
    <property type="protein sequence ID" value="TVT96649"/>
    <property type="gene ID" value="EJB05_58143"/>
</dbReference>
<dbReference type="Proteomes" id="UP000324897">
    <property type="component" value="Unassembled WGS sequence"/>
</dbReference>
<reference evidence="2 3" key="1">
    <citation type="journal article" date="2019" name="Sci. Rep.">
        <title>A high-quality genome of Eragrostis curvula grass provides insights into Poaceae evolution and supports new strategies to enhance forage quality.</title>
        <authorList>
            <person name="Carballo J."/>
            <person name="Santos B.A.C.M."/>
            <person name="Zappacosta D."/>
            <person name="Garbus I."/>
            <person name="Selva J.P."/>
            <person name="Gallo C.A."/>
            <person name="Diaz A."/>
            <person name="Albertini E."/>
            <person name="Caccamo M."/>
            <person name="Echenique V."/>
        </authorList>
    </citation>
    <scope>NUCLEOTIDE SEQUENCE [LARGE SCALE GENOMIC DNA]</scope>
    <source>
        <strain evidence="3">cv. Victoria</strain>
        <tissue evidence="2">Leaf</tissue>
    </source>
</reference>
<accession>A0A5J9SC71</accession>
<proteinExistence type="predicted"/>
<comment type="caution">
    <text evidence="2">The sequence shown here is derived from an EMBL/GenBank/DDBJ whole genome shotgun (WGS) entry which is preliminary data.</text>
</comment>
<name>A0A5J9SC71_9POAL</name>
<evidence type="ECO:0000313" key="2">
    <source>
        <dbReference type="EMBL" id="TVT96649.1"/>
    </source>
</evidence>
<sequence>RNICHRPHKSFERQHHALFLHQFDLPNPHLLLIAKTKIPIFYLQFDRSNGSEAPQPRLAESAARQVRPFLARRGHHRGAVNSPRLPNPRLLIDQQCIHHRGVVVDSQRVDHRGPVVDSPRVDPPQALHHRGPVVDSPRVDPPQSIHHRGPVVDSPRLHQSGPVVNPTRLHHRGAVLYSPRLHPLQSLRHLGVVVHTRRVHHLGFMDVRSNGAETKVRVQYPKMKVTMIYTDGSDNEGPLLRGKEIKGMFEDLRSVLKAKAKDKQGHP</sequence>